<keyword evidence="1" id="KW-1133">Transmembrane helix</keyword>
<feature type="transmembrane region" description="Helical" evidence="1">
    <location>
        <begin position="111"/>
        <end position="130"/>
    </location>
</feature>
<keyword evidence="1" id="KW-0472">Membrane</keyword>
<accession>A0A8S9Q097</accession>
<evidence type="ECO:0000313" key="3">
    <source>
        <dbReference type="Proteomes" id="UP000712600"/>
    </source>
</evidence>
<comment type="caution">
    <text evidence="2">The sequence shown here is derived from an EMBL/GenBank/DDBJ whole genome shotgun (WGS) entry which is preliminary data.</text>
</comment>
<name>A0A8S9Q097_BRACR</name>
<evidence type="ECO:0000256" key="1">
    <source>
        <dbReference type="SAM" id="Phobius"/>
    </source>
</evidence>
<dbReference type="Proteomes" id="UP000712600">
    <property type="component" value="Unassembled WGS sequence"/>
</dbReference>
<evidence type="ECO:0000313" key="2">
    <source>
        <dbReference type="EMBL" id="KAF3524092.1"/>
    </source>
</evidence>
<gene>
    <name evidence="2" type="ORF">F2Q69_00050603</name>
</gene>
<dbReference type="EMBL" id="QGKX02001347">
    <property type="protein sequence ID" value="KAF3524092.1"/>
    <property type="molecule type" value="Genomic_DNA"/>
</dbReference>
<organism evidence="2 3">
    <name type="scientific">Brassica cretica</name>
    <name type="common">Mustard</name>
    <dbReference type="NCBI Taxonomy" id="69181"/>
    <lineage>
        <taxon>Eukaryota</taxon>
        <taxon>Viridiplantae</taxon>
        <taxon>Streptophyta</taxon>
        <taxon>Embryophyta</taxon>
        <taxon>Tracheophyta</taxon>
        <taxon>Spermatophyta</taxon>
        <taxon>Magnoliopsida</taxon>
        <taxon>eudicotyledons</taxon>
        <taxon>Gunneridae</taxon>
        <taxon>Pentapetalae</taxon>
        <taxon>rosids</taxon>
        <taxon>malvids</taxon>
        <taxon>Brassicales</taxon>
        <taxon>Brassicaceae</taxon>
        <taxon>Brassiceae</taxon>
        <taxon>Brassica</taxon>
    </lineage>
</organism>
<protein>
    <submittedName>
        <fullName evidence="2">Uncharacterized protein</fullName>
    </submittedName>
</protein>
<proteinExistence type="predicted"/>
<keyword evidence="1" id="KW-0812">Transmembrane</keyword>
<reference evidence="2" key="1">
    <citation type="submission" date="2019-12" db="EMBL/GenBank/DDBJ databases">
        <title>Genome sequencing and annotation of Brassica cretica.</title>
        <authorList>
            <person name="Studholme D.J."/>
            <person name="Sarris P."/>
        </authorList>
    </citation>
    <scope>NUCLEOTIDE SEQUENCE</scope>
    <source>
        <strain evidence="2">PFS-109/04</strain>
        <tissue evidence="2">Leaf</tissue>
    </source>
</reference>
<dbReference type="AlphaFoldDB" id="A0A8S9Q097"/>
<sequence>MALCSWLAPVPRQGLRIQEEEGVGVLGYGRDLRALFACLSPSRDGVSVGGDLSPLWCLGMENPYAALKADLEGSSLLGVQQGFYSGSVSWHFPSARVVSNICFWRVELSMLWRWHILSASPFFSLLVLWFRW</sequence>